<dbReference type="Pfam" id="PF20990">
    <property type="entry name" value="DUF2207_C"/>
    <property type="match status" value="1"/>
</dbReference>
<feature type="transmembrane region" description="Helical" evidence="1">
    <location>
        <begin position="6"/>
        <end position="29"/>
    </location>
</feature>
<reference evidence="4" key="1">
    <citation type="journal article" date="2019" name="Int. J. Syst. Evol. Microbiol.">
        <title>The Global Catalogue of Microorganisms (GCM) 10K type strain sequencing project: providing services to taxonomists for standard genome sequencing and annotation.</title>
        <authorList>
            <consortium name="The Broad Institute Genomics Platform"/>
            <consortium name="The Broad Institute Genome Sequencing Center for Infectious Disease"/>
            <person name="Wu L."/>
            <person name="Ma J."/>
        </authorList>
    </citation>
    <scope>NUCLEOTIDE SEQUENCE [LARGE SCALE GENOMIC DNA]</scope>
    <source>
        <strain evidence="4">JCM 17738</strain>
    </source>
</reference>
<keyword evidence="1" id="KW-0472">Membrane</keyword>
<gene>
    <name evidence="3" type="ORF">GCM10023153_19780</name>
</gene>
<dbReference type="EMBL" id="BAABFX010000026">
    <property type="protein sequence ID" value="GAA4396619.1"/>
    <property type="molecule type" value="Genomic_DNA"/>
</dbReference>
<accession>A0ABP8JW94</accession>
<protein>
    <recommendedName>
        <fullName evidence="2">Predicted membrane protein YciQ-like C-terminal domain-containing protein</fullName>
    </recommendedName>
</protein>
<sequence length="393" mass="40634">MQVLEGLTPASLVGGLVPFVVAALTLLVFRWRRRDEVFVNLTPGEVPGLGEAGESARVRRGVEYSGAVAPRFHQPEHSTPALSGTVIDGVVHGRDLAATLVDLALRGHVLLAREGKDWRVTRADVTGDPLAPHEVALLDAVLGGATSVLLGDLRRAEVVARWRAAEVAVYRAVVDRGWYTRHPRSRNGRLAALGVLLVVASAVAGVVSGLADDHLRWAPLGVGLGLGGALLLWRGRGRTPRTATGSAARIQALGYERYLATAEAGQLRHEELAGEVRAMLPYAVAFGVAGHVAAVLGDALRAAQVAAGAQAALDIVVDAAIDPGVWDLVSGLVDLADLDVSGLGDLVPEDAFEALVEGVEGLGDALGHLAGAVGGILPTDGCGDGCGEGCLDF</sequence>
<dbReference type="Proteomes" id="UP001500390">
    <property type="component" value="Unassembled WGS sequence"/>
</dbReference>
<feature type="domain" description="Predicted membrane protein YciQ-like C-terminal" evidence="2">
    <location>
        <begin position="70"/>
        <end position="294"/>
    </location>
</feature>
<keyword evidence="1" id="KW-1133">Transmembrane helix</keyword>
<comment type="caution">
    <text evidence="3">The sequence shown here is derived from an EMBL/GenBank/DDBJ whole genome shotgun (WGS) entry which is preliminary data.</text>
</comment>
<evidence type="ECO:0000259" key="2">
    <source>
        <dbReference type="Pfam" id="PF20990"/>
    </source>
</evidence>
<keyword evidence="4" id="KW-1185">Reference proteome</keyword>
<organism evidence="3 4">
    <name type="scientific">Ornithinibacter aureus</name>
    <dbReference type="NCBI Taxonomy" id="622664"/>
    <lineage>
        <taxon>Bacteria</taxon>
        <taxon>Bacillati</taxon>
        <taxon>Actinomycetota</taxon>
        <taxon>Actinomycetes</taxon>
        <taxon>Micrococcales</taxon>
        <taxon>Intrasporangiaceae</taxon>
        <taxon>Ornithinibacter</taxon>
    </lineage>
</organism>
<proteinExistence type="predicted"/>
<feature type="transmembrane region" description="Helical" evidence="1">
    <location>
        <begin position="217"/>
        <end position="233"/>
    </location>
</feature>
<evidence type="ECO:0000256" key="1">
    <source>
        <dbReference type="SAM" id="Phobius"/>
    </source>
</evidence>
<evidence type="ECO:0000313" key="4">
    <source>
        <dbReference type="Proteomes" id="UP001500390"/>
    </source>
</evidence>
<dbReference type="InterPro" id="IPR048389">
    <property type="entry name" value="YciQ-like_C"/>
</dbReference>
<evidence type="ECO:0000313" key="3">
    <source>
        <dbReference type="EMBL" id="GAA4396619.1"/>
    </source>
</evidence>
<feature type="transmembrane region" description="Helical" evidence="1">
    <location>
        <begin position="190"/>
        <end position="211"/>
    </location>
</feature>
<name>A0ABP8JW94_9MICO</name>
<keyword evidence="1" id="KW-0812">Transmembrane</keyword>